<dbReference type="RefSeq" id="WP_185276600.1">
    <property type="nucleotide sequence ID" value="NZ_CP043641.1"/>
</dbReference>
<dbReference type="Pfam" id="PF00106">
    <property type="entry name" value="adh_short"/>
    <property type="match status" value="1"/>
</dbReference>
<dbReference type="Gene3D" id="3.40.50.720">
    <property type="entry name" value="NAD(P)-binding Rossmann-like Domain"/>
    <property type="match status" value="1"/>
</dbReference>
<dbReference type="KEGG" id="lse:F1C12_20120"/>
<dbReference type="NCBIfam" id="NF006119">
    <property type="entry name" value="PRK08264.1-5"/>
    <property type="match status" value="1"/>
</dbReference>
<evidence type="ECO:0000256" key="2">
    <source>
        <dbReference type="ARBA" id="ARBA00023002"/>
    </source>
</evidence>
<dbReference type="AlphaFoldDB" id="A0A7G6YFC7"/>
<keyword evidence="2" id="KW-0560">Oxidoreductase</keyword>
<name>A0A7G6YFC7_9MICO</name>
<dbReference type="SUPFAM" id="SSF51735">
    <property type="entry name" value="NAD(P)-binding Rossmann-fold domains"/>
    <property type="match status" value="1"/>
</dbReference>
<evidence type="ECO:0000256" key="1">
    <source>
        <dbReference type="ARBA" id="ARBA00006484"/>
    </source>
</evidence>
<dbReference type="InterPro" id="IPR036291">
    <property type="entry name" value="NAD(P)-bd_dom_sf"/>
</dbReference>
<dbReference type="Proteomes" id="UP000515511">
    <property type="component" value="Chromosome"/>
</dbReference>
<evidence type="ECO:0000256" key="3">
    <source>
        <dbReference type="RuleBase" id="RU000363"/>
    </source>
</evidence>
<dbReference type="InterPro" id="IPR002347">
    <property type="entry name" value="SDR_fam"/>
</dbReference>
<dbReference type="PRINTS" id="PR00081">
    <property type="entry name" value="GDHRDH"/>
</dbReference>
<protein>
    <submittedName>
        <fullName evidence="4">SDR family oxidoreductase</fullName>
    </submittedName>
</protein>
<dbReference type="EMBL" id="CP043641">
    <property type="protein sequence ID" value="QNE37192.1"/>
    <property type="molecule type" value="Genomic_DNA"/>
</dbReference>
<evidence type="ECO:0000313" key="4">
    <source>
        <dbReference type="EMBL" id="QNE37192.1"/>
    </source>
</evidence>
<dbReference type="GO" id="GO:0016491">
    <property type="term" value="F:oxidoreductase activity"/>
    <property type="evidence" value="ECO:0007669"/>
    <property type="project" value="UniProtKB-KW"/>
</dbReference>
<dbReference type="GO" id="GO:0005829">
    <property type="term" value="C:cytosol"/>
    <property type="evidence" value="ECO:0007669"/>
    <property type="project" value="TreeGrafter"/>
</dbReference>
<comment type="similarity">
    <text evidence="1 3">Belongs to the short-chain dehydrogenases/reductases (SDR) family.</text>
</comment>
<gene>
    <name evidence="4" type="ORF">F1C12_20120</name>
</gene>
<sequence length="234" mass="24261">MTDITGRVALVTGANRGLGAAFVAELLERGAAKVYAAARRPESVVVTDPRVVPLELDVTDADSIRRAAEAATDVTVLVNNAGIGVNQSLVSGDLDAIHREFDTNFWGPVLVTRAFAPVIAANGGGAIVNMHSALSWYAIGSYSAGKAALWSASNSARVELAPQGIQVVGVHVGYVDTEMAAHADGYKVPPAQVVAEALDAVAAGDAEAIVGETAQQVKAVLHQDVRVLYPQLAR</sequence>
<organism evidence="4 5">
    <name type="scientific">Leifsonia shinshuensis</name>
    <dbReference type="NCBI Taxonomy" id="150026"/>
    <lineage>
        <taxon>Bacteria</taxon>
        <taxon>Bacillati</taxon>
        <taxon>Actinomycetota</taxon>
        <taxon>Actinomycetes</taxon>
        <taxon>Micrococcales</taxon>
        <taxon>Microbacteriaceae</taxon>
        <taxon>Leifsonia</taxon>
    </lineage>
</organism>
<proteinExistence type="inferred from homology"/>
<dbReference type="PRINTS" id="PR00080">
    <property type="entry name" value="SDRFAMILY"/>
</dbReference>
<dbReference type="PANTHER" id="PTHR43391:SF91">
    <property type="entry name" value="OS04G0390700 PROTEIN"/>
    <property type="match status" value="1"/>
</dbReference>
<reference evidence="5" key="1">
    <citation type="submission" date="2019-09" db="EMBL/GenBank/DDBJ databases">
        <title>Antimicrobial potential of Antarctic Bacteria.</title>
        <authorList>
            <person name="Benaud N."/>
            <person name="Edwards R.J."/>
            <person name="Ferrari B.C."/>
        </authorList>
    </citation>
    <scope>NUCLEOTIDE SEQUENCE [LARGE SCALE GENOMIC DNA]</scope>
    <source>
        <strain evidence="5">INR9</strain>
    </source>
</reference>
<accession>A0A7G6YFC7</accession>
<evidence type="ECO:0000313" key="5">
    <source>
        <dbReference type="Proteomes" id="UP000515511"/>
    </source>
</evidence>
<dbReference type="PANTHER" id="PTHR43391">
    <property type="entry name" value="RETINOL DEHYDROGENASE-RELATED"/>
    <property type="match status" value="1"/>
</dbReference>